<sequence length="73" mass="7759">MQNKCLVPQELSCSSSTGKLELMKSLGTDLAIDYTKEKFEDLAEKFNCDKAVKVVKGGSVVAFIGAVTPSGTT</sequence>
<evidence type="ECO:0000256" key="1">
    <source>
        <dbReference type="ARBA" id="ARBA00010371"/>
    </source>
</evidence>
<evidence type="ECO:0000256" key="2">
    <source>
        <dbReference type="ARBA" id="ARBA00023002"/>
    </source>
</evidence>
<protein>
    <recommendedName>
        <fullName evidence="5">Alcohol dehydrogenase-like C-terminal domain-containing protein</fullName>
    </recommendedName>
</protein>
<proteinExistence type="inferred from homology"/>
<comment type="similarity">
    <text evidence="1">Belongs to the zinc-containing alcohol dehydrogenase family. Quinone oxidoreductase subfamily.</text>
</comment>
<evidence type="ECO:0000313" key="4">
    <source>
        <dbReference type="Proteomes" id="UP001168098"/>
    </source>
</evidence>
<dbReference type="AlphaFoldDB" id="A0AA39DFK7"/>
<keyword evidence="4" id="KW-1185">Reference proteome</keyword>
<name>A0AA39DFK7_VITRO</name>
<dbReference type="PANTHER" id="PTHR44573:SF1">
    <property type="entry name" value="NADPH-DEPENDENT ALKENAL_ONE OXIDOREDUCTASE, CHLOROPLASTIC"/>
    <property type="match status" value="1"/>
</dbReference>
<keyword evidence="2" id="KW-0560">Oxidoreductase</keyword>
<accession>A0AA39DFK7</accession>
<reference evidence="3 4" key="1">
    <citation type="journal article" date="2023" name="BMC Biotechnol.">
        <title>Vitis rotundifolia cv Carlos genome sequencing.</title>
        <authorList>
            <person name="Huff M."/>
            <person name="Hulse-Kemp A."/>
            <person name="Scheffler B."/>
            <person name="Youngblood R."/>
            <person name="Simpson S."/>
            <person name="Babiker E."/>
            <person name="Staton M."/>
        </authorList>
    </citation>
    <scope>NUCLEOTIDE SEQUENCE [LARGE SCALE GENOMIC DNA]</scope>
    <source>
        <tissue evidence="3">Leaf</tissue>
    </source>
</reference>
<gene>
    <name evidence="3" type="ORF">PVL29_018204</name>
</gene>
<evidence type="ECO:0008006" key="5">
    <source>
        <dbReference type="Google" id="ProtNLM"/>
    </source>
</evidence>
<dbReference type="EMBL" id="JARBHA010000014">
    <property type="protein sequence ID" value="KAJ9682211.1"/>
    <property type="molecule type" value="Genomic_DNA"/>
</dbReference>
<dbReference type="GO" id="GO:0016628">
    <property type="term" value="F:oxidoreductase activity, acting on the CH-CH group of donors, NAD or NADP as acceptor"/>
    <property type="evidence" value="ECO:0007669"/>
    <property type="project" value="InterPro"/>
</dbReference>
<organism evidence="3 4">
    <name type="scientific">Vitis rotundifolia</name>
    <name type="common">Muscadine grape</name>
    <dbReference type="NCBI Taxonomy" id="103349"/>
    <lineage>
        <taxon>Eukaryota</taxon>
        <taxon>Viridiplantae</taxon>
        <taxon>Streptophyta</taxon>
        <taxon>Embryophyta</taxon>
        <taxon>Tracheophyta</taxon>
        <taxon>Spermatophyta</taxon>
        <taxon>Magnoliopsida</taxon>
        <taxon>eudicotyledons</taxon>
        <taxon>Gunneridae</taxon>
        <taxon>Pentapetalae</taxon>
        <taxon>rosids</taxon>
        <taxon>Vitales</taxon>
        <taxon>Vitaceae</taxon>
        <taxon>Viteae</taxon>
        <taxon>Vitis</taxon>
    </lineage>
</organism>
<dbReference type="Proteomes" id="UP001168098">
    <property type="component" value="Unassembled WGS sequence"/>
</dbReference>
<evidence type="ECO:0000313" key="3">
    <source>
        <dbReference type="EMBL" id="KAJ9682211.1"/>
    </source>
</evidence>
<dbReference type="Gene3D" id="3.40.50.720">
    <property type="entry name" value="NAD(P)-binding Rossmann-like Domain"/>
    <property type="match status" value="1"/>
</dbReference>
<dbReference type="InterPro" id="IPR044626">
    <property type="entry name" value="AOR-like"/>
</dbReference>
<comment type="caution">
    <text evidence="3">The sequence shown here is derived from an EMBL/GenBank/DDBJ whole genome shotgun (WGS) entry which is preliminary data.</text>
</comment>
<dbReference type="PANTHER" id="PTHR44573">
    <property type="entry name" value="NADPH-DEPENDENT ALKENAL/ONE OXIDOREDUCTASE, CHLOROPLASTIC"/>
    <property type="match status" value="1"/>
</dbReference>